<evidence type="ECO:0000256" key="1">
    <source>
        <dbReference type="SAM" id="SignalP"/>
    </source>
</evidence>
<dbReference type="RefSeq" id="WP_073080196.1">
    <property type="nucleotide sequence ID" value="NZ_FRBL01000003.1"/>
</dbReference>
<name>A0A1M7ASN5_9BACT</name>
<reference evidence="2 3" key="1">
    <citation type="submission" date="2016-11" db="EMBL/GenBank/DDBJ databases">
        <authorList>
            <person name="Jaros S."/>
            <person name="Januszkiewicz K."/>
            <person name="Wedrychowicz H."/>
        </authorList>
    </citation>
    <scope>NUCLEOTIDE SEQUENCE [LARGE SCALE GENOMIC DNA]</scope>
    <source>
        <strain evidence="2 3">DSM 27406</strain>
    </source>
</reference>
<sequence length="245" mass="26388">MNRLHYCLVSLFAVALFACSNDPEVKPIIPISAYNVSVWAGKDTSLTILDTAVTGLKLTNSNETLATAKLEGRKILISGLIEGAVTLTLSAVGDERQGGVTVKVLGLQGGGGWRRVDRNDKFPLTITVQATDAAFAEQLKKQLTDEVLGKVTEGPAYLVFNGTSSGKFMEARGSKPTREGNFTFQQLKLTLNPGTTPELYTIVPQSPTTIKMVRDRTAEFIAANPDKGIQLVKIESFWGKISTPG</sequence>
<feature type="chain" id="PRO_5013382625" evidence="1">
    <location>
        <begin position="21"/>
        <end position="245"/>
    </location>
</feature>
<feature type="signal peptide" evidence="1">
    <location>
        <begin position="1"/>
        <end position="20"/>
    </location>
</feature>
<keyword evidence="3" id="KW-1185">Reference proteome</keyword>
<gene>
    <name evidence="2" type="ORF">SAMN05444266_103396</name>
</gene>
<keyword evidence="1" id="KW-0732">Signal</keyword>
<protein>
    <submittedName>
        <fullName evidence="2">Uncharacterized protein</fullName>
    </submittedName>
</protein>
<accession>A0A1M7ASN5</accession>
<organism evidence="2 3">
    <name type="scientific">Chitinophaga jiangningensis</name>
    <dbReference type="NCBI Taxonomy" id="1419482"/>
    <lineage>
        <taxon>Bacteria</taxon>
        <taxon>Pseudomonadati</taxon>
        <taxon>Bacteroidota</taxon>
        <taxon>Chitinophagia</taxon>
        <taxon>Chitinophagales</taxon>
        <taxon>Chitinophagaceae</taxon>
        <taxon>Chitinophaga</taxon>
    </lineage>
</organism>
<proteinExistence type="predicted"/>
<evidence type="ECO:0000313" key="3">
    <source>
        <dbReference type="Proteomes" id="UP000184420"/>
    </source>
</evidence>
<dbReference type="AlphaFoldDB" id="A0A1M7ASN5"/>
<dbReference type="PROSITE" id="PS51257">
    <property type="entry name" value="PROKAR_LIPOPROTEIN"/>
    <property type="match status" value="1"/>
</dbReference>
<evidence type="ECO:0000313" key="2">
    <source>
        <dbReference type="EMBL" id="SHL45768.1"/>
    </source>
</evidence>
<dbReference type="EMBL" id="FRBL01000003">
    <property type="protein sequence ID" value="SHL45768.1"/>
    <property type="molecule type" value="Genomic_DNA"/>
</dbReference>
<dbReference type="STRING" id="1419482.SAMN05444266_103396"/>
<dbReference type="Proteomes" id="UP000184420">
    <property type="component" value="Unassembled WGS sequence"/>
</dbReference>